<dbReference type="EMBL" id="FWXN01000003">
    <property type="protein sequence ID" value="SMC43872.1"/>
    <property type="molecule type" value="Genomic_DNA"/>
</dbReference>
<protein>
    <submittedName>
        <fullName evidence="1">Uncharacterized protein</fullName>
    </submittedName>
</protein>
<evidence type="ECO:0000313" key="1">
    <source>
        <dbReference type="EMBL" id="SMC43872.1"/>
    </source>
</evidence>
<reference evidence="1 2" key="1">
    <citation type="submission" date="2017-04" db="EMBL/GenBank/DDBJ databases">
        <authorList>
            <person name="Afonso C.L."/>
            <person name="Miller P.J."/>
            <person name="Scott M.A."/>
            <person name="Spackman E."/>
            <person name="Goraichik I."/>
            <person name="Dimitrov K.M."/>
            <person name="Suarez D.L."/>
            <person name="Swayne D.E."/>
        </authorList>
    </citation>
    <scope>NUCLEOTIDE SEQUENCE [LARGE SCALE GENOMIC DNA]</scope>
    <source>
        <strain evidence="1 2">CGMCC 1.12511</strain>
    </source>
</reference>
<organism evidence="1 2">
    <name type="scientific">Janibacter indicus</name>
    <dbReference type="NCBI Taxonomy" id="857417"/>
    <lineage>
        <taxon>Bacteria</taxon>
        <taxon>Bacillati</taxon>
        <taxon>Actinomycetota</taxon>
        <taxon>Actinomycetes</taxon>
        <taxon>Micrococcales</taxon>
        <taxon>Intrasporangiaceae</taxon>
        <taxon>Janibacter</taxon>
    </lineage>
</organism>
<sequence>MPAPRERAGSRPTADDLARHLCEVDTYVDELAWHALLTGDPLTPRQVRGYRRALKGDALHWYSRGCPDTENRPPF</sequence>
<dbReference type="RefSeq" id="WP_143445425.1">
    <property type="nucleotide sequence ID" value="NZ_FWXN01000003.1"/>
</dbReference>
<dbReference type="AlphaFoldDB" id="A0A1W1Z6E2"/>
<proteinExistence type="predicted"/>
<name>A0A1W1Z6E2_9MICO</name>
<accession>A0A1W1Z6E2</accession>
<evidence type="ECO:0000313" key="2">
    <source>
        <dbReference type="Proteomes" id="UP000192634"/>
    </source>
</evidence>
<dbReference type="Proteomes" id="UP000192634">
    <property type="component" value="Unassembled WGS sequence"/>
</dbReference>
<gene>
    <name evidence="1" type="ORF">SAMN06296429_103113</name>
</gene>